<dbReference type="Pfam" id="PF11379">
    <property type="entry name" value="DUF3182"/>
    <property type="match status" value="1"/>
</dbReference>
<accession>A0ABS1V6V2</accession>
<comment type="caution">
    <text evidence="1">The sequence shown here is derived from an EMBL/GenBank/DDBJ whole genome shotgun (WGS) entry which is preliminary data.</text>
</comment>
<dbReference type="Proteomes" id="UP000606490">
    <property type="component" value="Unassembled WGS sequence"/>
</dbReference>
<dbReference type="InterPro" id="IPR021519">
    <property type="entry name" value="DUF3182"/>
</dbReference>
<evidence type="ECO:0000313" key="2">
    <source>
        <dbReference type="Proteomes" id="UP000606490"/>
    </source>
</evidence>
<proteinExistence type="predicted"/>
<evidence type="ECO:0000313" key="1">
    <source>
        <dbReference type="EMBL" id="MBL6457410.1"/>
    </source>
</evidence>
<organism evidence="1 2">
    <name type="scientific">Belnapia mucosa</name>
    <dbReference type="NCBI Taxonomy" id="2804532"/>
    <lineage>
        <taxon>Bacteria</taxon>
        <taxon>Pseudomonadati</taxon>
        <taxon>Pseudomonadota</taxon>
        <taxon>Alphaproteobacteria</taxon>
        <taxon>Acetobacterales</taxon>
        <taxon>Roseomonadaceae</taxon>
        <taxon>Belnapia</taxon>
    </lineage>
</organism>
<sequence length="370" mass="39232">MGDFQVQRGIVAVYSDPGRGFAHSHERATREGIARQLAVLKGFEFVGEYDPGTRYPGPVYLVPSDTLVGLEVALALGVRDEHDLFGGVVSHAFVATKAITHPLVDPDAAAPPGWSPAFGHRVRGAVLSGFTAFARADARRAGEHLLERGPVRVKPVRATGGRGQVVVSDMAELEVLLSGMEAATFSEDGLVLEENLATVTTYSVGQVRVAELVATYWGTQRLTQDNSGTAVYGGSELFVARGGFEALAGLELPEEARLAVSQVQVYDAAAVECFAGMFASRRNYDVAQGTDAIGRPRCGVLEQSWRVGGASGAELAALEAFRAEPALCTVRAATVEIYGEAAPPPPNATVYFRGVDALDGPMTKYAMVEF</sequence>
<name>A0ABS1V6V2_9PROT</name>
<dbReference type="EMBL" id="JAEUXJ010000008">
    <property type="protein sequence ID" value="MBL6457410.1"/>
    <property type="molecule type" value="Genomic_DNA"/>
</dbReference>
<keyword evidence="2" id="KW-1185">Reference proteome</keyword>
<gene>
    <name evidence="1" type="ORF">JMJ55_18915</name>
</gene>
<dbReference type="RefSeq" id="WP_202827151.1">
    <property type="nucleotide sequence ID" value="NZ_JAEUXJ010000008.1"/>
</dbReference>
<dbReference type="SUPFAM" id="SSF56059">
    <property type="entry name" value="Glutathione synthetase ATP-binding domain-like"/>
    <property type="match status" value="1"/>
</dbReference>
<reference evidence="1 2" key="1">
    <citation type="submission" date="2021-01" db="EMBL/GenBank/DDBJ databases">
        <title>Belnapia mucosa sp. nov. and Belnapia arida sp. nov., isolated from the Tabernas Desert (Almeria, Spain).</title>
        <authorList>
            <person name="Molina-Menor E."/>
            <person name="Vidal-Verdu A."/>
            <person name="Calonge A."/>
            <person name="Satari L."/>
            <person name="Pereto Magraner J."/>
            <person name="Porcar Miralles M."/>
        </authorList>
    </citation>
    <scope>NUCLEOTIDE SEQUENCE [LARGE SCALE GENOMIC DNA]</scope>
    <source>
        <strain evidence="1 2">T6</strain>
    </source>
</reference>
<protein>
    <submittedName>
        <fullName evidence="1">DUF3182 family protein</fullName>
    </submittedName>
</protein>